<proteinExistence type="predicted"/>
<gene>
    <name evidence="1" type="ORF">TNCT_277541</name>
</gene>
<comment type="caution">
    <text evidence="1">The sequence shown here is derived from an EMBL/GenBank/DDBJ whole genome shotgun (WGS) entry which is preliminary data.</text>
</comment>
<sequence length="235" mass="28507">MWTIFEKVFSFCRNVGLIFSPEVEINRNQTFRVNYSELYYYGPPSWLIPLENLNRNNDKIKFWDYYDNEREEFENELYQTYKQIIFNKKPFDVFKVRKFLKLCKLTCNCIDPSEAFRIHEMILEIFKQSKDTSLLLDLLDSTCFDTVVRLHIFDRAAPENLNCLNYLLPIIKRKKFDLWGLWPNSSGHIASSSVISLYFYKRYFSAIPFLMRNGIHWTYSEDIFVDYCKRLNWNW</sequence>
<dbReference type="AlphaFoldDB" id="A0A8X6HR23"/>
<accession>A0A8X6HR23</accession>
<reference evidence="1" key="1">
    <citation type="submission" date="2020-07" db="EMBL/GenBank/DDBJ databases">
        <title>Multicomponent nature underlies the extraordinary mechanical properties of spider dragline silk.</title>
        <authorList>
            <person name="Kono N."/>
            <person name="Nakamura H."/>
            <person name="Mori M."/>
            <person name="Yoshida Y."/>
            <person name="Ohtoshi R."/>
            <person name="Malay A.D."/>
            <person name="Moran D.A.P."/>
            <person name="Tomita M."/>
            <person name="Numata K."/>
            <person name="Arakawa K."/>
        </authorList>
    </citation>
    <scope>NUCLEOTIDE SEQUENCE</scope>
</reference>
<evidence type="ECO:0000313" key="1">
    <source>
        <dbReference type="EMBL" id="GFR26960.1"/>
    </source>
</evidence>
<evidence type="ECO:0000313" key="2">
    <source>
        <dbReference type="Proteomes" id="UP000887116"/>
    </source>
</evidence>
<name>A0A8X6HR23_TRICU</name>
<dbReference type="Proteomes" id="UP000887116">
    <property type="component" value="Unassembled WGS sequence"/>
</dbReference>
<dbReference type="OrthoDB" id="6434066at2759"/>
<protein>
    <submittedName>
        <fullName evidence="1">Uncharacterized protein</fullName>
    </submittedName>
</protein>
<dbReference type="EMBL" id="BMAO01008862">
    <property type="protein sequence ID" value="GFR26960.1"/>
    <property type="molecule type" value="Genomic_DNA"/>
</dbReference>
<keyword evidence="2" id="KW-1185">Reference proteome</keyword>
<organism evidence="1 2">
    <name type="scientific">Trichonephila clavata</name>
    <name type="common">Joro spider</name>
    <name type="synonym">Nephila clavata</name>
    <dbReference type="NCBI Taxonomy" id="2740835"/>
    <lineage>
        <taxon>Eukaryota</taxon>
        <taxon>Metazoa</taxon>
        <taxon>Ecdysozoa</taxon>
        <taxon>Arthropoda</taxon>
        <taxon>Chelicerata</taxon>
        <taxon>Arachnida</taxon>
        <taxon>Araneae</taxon>
        <taxon>Araneomorphae</taxon>
        <taxon>Entelegynae</taxon>
        <taxon>Araneoidea</taxon>
        <taxon>Nephilidae</taxon>
        <taxon>Trichonephila</taxon>
    </lineage>
</organism>